<dbReference type="NCBIfam" id="TIGR00231">
    <property type="entry name" value="small_GTP"/>
    <property type="match status" value="1"/>
</dbReference>
<dbReference type="NCBIfam" id="NF000908">
    <property type="entry name" value="PRK00089.1"/>
    <property type="match status" value="1"/>
</dbReference>
<dbReference type="SUPFAM" id="SSF52540">
    <property type="entry name" value="P-loop containing nucleoside triphosphate hydrolases"/>
    <property type="match status" value="1"/>
</dbReference>
<dbReference type="AlphaFoldDB" id="Q30VB2"/>
<keyword evidence="6" id="KW-0472">Membrane</keyword>
<dbReference type="eggNOG" id="COG1159">
    <property type="taxonomic scope" value="Bacteria"/>
</dbReference>
<dbReference type="PANTHER" id="PTHR42698:SF1">
    <property type="entry name" value="GTPASE ERA, MITOCHONDRIAL"/>
    <property type="match status" value="1"/>
</dbReference>
<feature type="binding site" evidence="6">
    <location>
        <begin position="63"/>
        <end position="67"/>
    </location>
    <ligand>
        <name>GTP</name>
        <dbReference type="ChEBI" id="CHEBI:37565"/>
    </ligand>
</feature>
<evidence type="ECO:0000256" key="5">
    <source>
        <dbReference type="ARBA" id="ARBA00023134"/>
    </source>
</evidence>
<dbReference type="GO" id="GO:0043024">
    <property type="term" value="F:ribosomal small subunit binding"/>
    <property type="evidence" value="ECO:0007669"/>
    <property type="project" value="TreeGrafter"/>
</dbReference>
<dbReference type="InterPro" id="IPR004044">
    <property type="entry name" value="KH_dom_type_2"/>
</dbReference>
<evidence type="ECO:0000256" key="7">
    <source>
        <dbReference type="PROSITE-ProRule" id="PRU01050"/>
    </source>
</evidence>
<dbReference type="InterPro" id="IPR030388">
    <property type="entry name" value="G_ERA_dom"/>
</dbReference>
<evidence type="ECO:0000256" key="6">
    <source>
        <dbReference type="HAMAP-Rule" id="MF_00367"/>
    </source>
</evidence>
<dbReference type="RefSeq" id="WP_011369266.1">
    <property type="nucleotide sequence ID" value="NC_007519.1"/>
</dbReference>
<feature type="region of interest" description="G5" evidence="7">
    <location>
        <begin position="161"/>
        <end position="163"/>
    </location>
</feature>
<evidence type="ECO:0000256" key="4">
    <source>
        <dbReference type="ARBA" id="ARBA00022884"/>
    </source>
</evidence>
<dbReference type="Proteomes" id="UP000002710">
    <property type="component" value="Chromosome"/>
</dbReference>
<comment type="similarity">
    <text evidence="1 6 7 8">Belongs to the TRAFAC class TrmE-Era-EngA-EngB-Septin-like GTPase superfamily. Era GTPase family.</text>
</comment>
<keyword evidence="6" id="KW-0699">rRNA-binding</keyword>
<dbReference type="KEGG" id="dde:Dde_3591"/>
<dbReference type="InterPro" id="IPR027417">
    <property type="entry name" value="P-loop_NTPase"/>
</dbReference>
<dbReference type="Pfam" id="PF01926">
    <property type="entry name" value="MMR_HSR1"/>
    <property type="match status" value="1"/>
</dbReference>
<dbReference type="Gene3D" id="3.40.50.300">
    <property type="entry name" value="P-loop containing nucleotide triphosphate hydrolases"/>
    <property type="match status" value="1"/>
</dbReference>
<dbReference type="Gene3D" id="3.30.300.20">
    <property type="match status" value="1"/>
</dbReference>
<evidence type="ECO:0000259" key="9">
    <source>
        <dbReference type="PROSITE" id="PS50823"/>
    </source>
</evidence>
<evidence type="ECO:0000313" key="12">
    <source>
        <dbReference type="Proteomes" id="UP000002710"/>
    </source>
</evidence>
<dbReference type="InterPro" id="IPR015946">
    <property type="entry name" value="KH_dom-like_a/b"/>
</dbReference>
<dbReference type="PANTHER" id="PTHR42698">
    <property type="entry name" value="GTPASE ERA"/>
    <property type="match status" value="1"/>
</dbReference>
<evidence type="ECO:0000256" key="8">
    <source>
        <dbReference type="RuleBase" id="RU003761"/>
    </source>
</evidence>
<keyword evidence="4 6" id="KW-0694">RNA-binding</keyword>
<dbReference type="STRING" id="207559.Dde_3591"/>
<dbReference type="GO" id="GO:0000028">
    <property type="term" value="P:ribosomal small subunit assembly"/>
    <property type="evidence" value="ECO:0007669"/>
    <property type="project" value="TreeGrafter"/>
</dbReference>
<keyword evidence="6" id="KW-0963">Cytoplasm</keyword>
<dbReference type="HAMAP" id="MF_00367">
    <property type="entry name" value="GTPase_Era"/>
    <property type="match status" value="1"/>
</dbReference>
<dbReference type="CDD" id="cd04163">
    <property type="entry name" value="Era"/>
    <property type="match status" value="1"/>
</dbReference>
<dbReference type="GO" id="GO:0005525">
    <property type="term" value="F:GTP binding"/>
    <property type="evidence" value="ECO:0007669"/>
    <property type="project" value="UniProtKB-UniRule"/>
</dbReference>
<organism evidence="11 12">
    <name type="scientific">Oleidesulfovibrio alaskensis (strain ATCC BAA-1058 / DSM 17464 / G20)</name>
    <name type="common">Desulfovibrio alaskensis</name>
    <dbReference type="NCBI Taxonomy" id="207559"/>
    <lineage>
        <taxon>Bacteria</taxon>
        <taxon>Pseudomonadati</taxon>
        <taxon>Thermodesulfobacteriota</taxon>
        <taxon>Desulfovibrionia</taxon>
        <taxon>Desulfovibrionales</taxon>
        <taxon>Desulfovibrionaceae</taxon>
        <taxon>Oleidesulfovibrio</taxon>
    </lineage>
</organism>
<accession>Q30VB2</accession>
<evidence type="ECO:0000256" key="1">
    <source>
        <dbReference type="ARBA" id="ARBA00007921"/>
    </source>
</evidence>
<gene>
    <name evidence="6" type="primary">era</name>
    <name evidence="11" type="ordered locus">Dde_3591</name>
</gene>
<keyword evidence="12" id="KW-1185">Reference proteome</keyword>
<dbReference type="GO" id="GO:0005829">
    <property type="term" value="C:cytosol"/>
    <property type="evidence" value="ECO:0007669"/>
    <property type="project" value="TreeGrafter"/>
</dbReference>
<dbReference type="GO" id="GO:0070181">
    <property type="term" value="F:small ribosomal subunit rRNA binding"/>
    <property type="evidence" value="ECO:0007669"/>
    <property type="project" value="UniProtKB-UniRule"/>
</dbReference>
<sequence>MTHSSEHRCGWVALMGPPNAGKSTMMNSLLGQKVAIVTPKPQTTRNQIVGILTQPDAQVVFMDTPGIHQLRGKMNRLLLQAAWQSMDGADVIMVVLDSNLYVRKPDFLDNDIEPLIEVIRHEKRPVVVALNKVDMFADKSRMLPLLEKLAEMWPAAEIFPVSALNDDGLRQMLAFIKGHLPVADPVFPDDQVSTAPLRFMAAEIIREKLFLELRQELPYNSAVSVEKWEDLEEEGRVVIHAVIHVARKNHKGMVIGRQGQTLKKIGTDARKEIEALVDRKVFLDLWVRVTDDWMDNEQFMVEIGMGAR</sequence>
<dbReference type="GO" id="GO:0005886">
    <property type="term" value="C:plasma membrane"/>
    <property type="evidence" value="ECO:0007669"/>
    <property type="project" value="UniProtKB-SubCell"/>
</dbReference>
<proteinExistence type="inferred from homology"/>
<feature type="domain" description="KH type-2" evidence="9">
    <location>
        <begin position="213"/>
        <end position="291"/>
    </location>
</feature>
<reference evidence="11 12" key="1">
    <citation type="journal article" date="2011" name="J. Bacteriol.">
        <title>Complete genome sequence and updated annotation of Desulfovibrio alaskensis G20.</title>
        <authorList>
            <person name="Hauser L.J."/>
            <person name="Land M.L."/>
            <person name="Brown S.D."/>
            <person name="Larimer F."/>
            <person name="Keller K.L."/>
            <person name="Rapp-Giles B.J."/>
            <person name="Price M.N."/>
            <person name="Lin M."/>
            <person name="Bruce D.C."/>
            <person name="Detter J.C."/>
            <person name="Tapia R."/>
            <person name="Han C.S."/>
            <person name="Goodwin L.A."/>
            <person name="Cheng J.F."/>
            <person name="Pitluck S."/>
            <person name="Copeland A."/>
            <person name="Lucas S."/>
            <person name="Nolan M."/>
            <person name="Lapidus A.L."/>
            <person name="Palumbo A.V."/>
            <person name="Wall J.D."/>
        </authorList>
    </citation>
    <scope>NUCLEOTIDE SEQUENCE [LARGE SCALE GENOMIC DNA]</scope>
    <source>
        <strain evidence="12">ATCC BAA 1058 / DSM 17464 / G20</strain>
    </source>
</reference>
<evidence type="ECO:0000259" key="10">
    <source>
        <dbReference type="PROSITE" id="PS51713"/>
    </source>
</evidence>
<keyword evidence="6" id="KW-0690">Ribosome biogenesis</keyword>
<dbReference type="InterPro" id="IPR006073">
    <property type="entry name" value="GTP-bd"/>
</dbReference>
<dbReference type="EMBL" id="CP000112">
    <property type="protein sequence ID" value="ABB40384.1"/>
    <property type="molecule type" value="Genomic_DNA"/>
</dbReference>
<dbReference type="CDD" id="cd22534">
    <property type="entry name" value="KH-II_Era"/>
    <property type="match status" value="1"/>
</dbReference>
<dbReference type="InterPro" id="IPR005225">
    <property type="entry name" value="Small_GTP-bd"/>
</dbReference>
<feature type="region of interest" description="G4" evidence="7">
    <location>
        <begin position="131"/>
        <end position="134"/>
    </location>
</feature>
<dbReference type="InterPro" id="IPR005662">
    <property type="entry name" value="GTPase_Era-like"/>
</dbReference>
<comment type="subcellular location">
    <subcellularLocation>
        <location evidence="6">Cytoplasm</location>
    </subcellularLocation>
    <subcellularLocation>
        <location evidence="6">Cell inner membrane</location>
        <topology evidence="6">Peripheral membrane protein</topology>
    </subcellularLocation>
</comment>
<keyword evidence="5 6" id="KW-0342">GTP-binding</keyword>
<feature type="region of interest" description="G1" evidence="7">
    <location>
        <begin position="16"/>
        <end position="23"/>
    </location>
</feature>
<comment type="subunit">
    <text evidence="6">Monomer.</text>
</comment>
<feature type="binding site" evidence="6">
    <location>
        <begin position="131"/>
        <end position="134"/>
    </location>
    <ligand>
        <name>GTP</name>
        <dbReference type="ChEBI" id="CHEBI:37565"/>
    </ligand>
</feature>
<evidence type="ECO:0000256" key="3">
    <source>
        <dbReference type="ARBA" id="ARBA00022741"/>
    </source>
</evidence>
<feature type="region of interest" description="G3" evidence="7">
    <location>
        <begin position="63"/>
        <end position="66"/>
    </location>
</feature>
<dbReference type="PROSITE" id="PS51713">
    <property type="entry name" value="G_ERA"/>
    <property type="match status" value="1"/>
</dbReference>
<feature type="domain" description="Era-type G" evidence="10">
    <location>
        <begin position="8"/>
        <end position="182"/>
    </location>
</feature>
<keyword evidence="6" id="KW-1003">Cell membrane</keyword>
<dbReference type="SUPFAM" id="SSF54814">
    <property type="entry name" value="Prokaryotic type KH domain (KH-domain type II)"/>
    <property type="match status" value="1"/>
</dbReference>
<protein>
    <recommendedName>
        <fullName evidence="2 6">GTPase Era</fullName>
    </recommendedName>
</protein>
<feature type="region of interest" description="G2" evidence="7">
    <location>
        <begin position="42"/>
        <end position="46"/>
    </location>
</feature>
<keyword evidence="3 6" id="KW-0547">Nucleotide-binding</keyword>
<dbReference type="NCBIfam" id="TIGR00436">
    <property type="entry name" value="era"/>
    <property type="match status" value="1"/>
</dbReference>
<name>Q30VB2_OLEA2</name>
<dbReference type="Pfam" id="PF07650">
    <property type="entry name" value="KH_2"/>
    <property type="match status" value="1"/>
</dbReference>
<comment type="function">
    <text evidence="6">An essential GTPase that binds both GDP and GTP, with rapid nucleotide exchange. Plays a role in 16S rRNA processing and 30S ribosomal subunit biogenesis and possibly also in cell cycle regulation and energy metabolism.</text>
</comment>
<dbReference type="InterPro" id="IPR009019">
    <property type="entry name" value="KH_sf_prok-type"/>
</dbReference>
<feature type="binding site" evidence="6">
    <location>
        <begin position="16"/>
        <end position="23"/>
    </location>
    <ligand>
        <name>GTP</name>
        <dbReference type="ChEBI" id="CHEBI:37565"/>
    </ligand>
</feature>
<dbReference type="PROSITE" id="PS50823">
    <property type="entry name" value="KH_TYPE_2"/>
    <property type="match status" value="1"/>
</dbReference>
<dbReference type="HOGENOM" id="CLU_038009_1_0_7"/>
<dbReference type="GO" id="GO:0003924">
    <property type="term" value="F:GTPase activity"/>
    <property type="evidence" value="ECO:0007669"/>
    <property type="project" value="UniProtKB-UniRule"/>
</dbReference>
<evidence type="ECO:0000256" key="2">
    <source>
        <dbReference type="ARBA" id="ARBA00020484"/>
    </source>
</evidence>
<evidence type="ECO:0000313" key="11">
    <source>
        <dbReference type="EMBL" id="ABB40384.1"/>
    </source>
</evidence>
<keyword evidence="6" id="KW-0997">Cell inner membrane</keyword>